<keyword evidence="4 6" id="KW-0378">Hydrolase</keyword>
<accession>A0A1Z5TSZ4</accession>
<dbReference type="InParanoid" id="A0A1Z5TSZ4"/>
<keyword evidence="5 6" id="KW-0326">Glycosidase</keyword>
<dbReference type="InterPro" id="IPR001547">
    <property type="entry name" value="Glyco_hydro_5"/>
</dbReference>
<evidence type="ECO:0000256" key="1">
    <source>
        <dbReference type="ARBA" id="ARBA00000966"/>
    </source>
</evidence>
<feature type="chain" id="PRO_5013346399" description="cellulase" evidence="7">
    <location>
        <begin position="20"/>
        <end position="377"/>
    </location>
</feature>
<comment type="caution">
    <text evidence="9">The sequence shown here is derived from an EMBL/GenBank/DDBJ whole genome shotgun (WGS) entry which is preliminary data.</text>
</comment>
<evidence type="ECO:0000256" key="7">
    <source>
        <dbReference type="SAM" id="SignalP"/>
    </source>
</evidence>
<evidence type="ECO:0000256" key="4">
    <source>
        <dbReference type="ARBA" id="ARBA00022801"/>
    </source>
</evidence>
<reference evidence="9 10" key="1">
    <citation type="submission" date="2017-01" db="EMBL/GenBank/DDBJ databases">
        <title>The recent genome duplication of the halophilic yeast Hortaea werneckii: insights from long-read sequencing.</title>
        <authorList>
            <person name="Sinha S."/>
            <person name="Flibotte S."/>
            <person name="Neira M."/>
            <person name="Lenassi M."/>
            <person name="Gostincar C."/>
            <person name="Stajich J.E."/>
            <person name="Nislow C.E."/>
        </authorList>
    </citation>
    <scope>NUCLEOTIDE SEQUENCE [LARGE SCALE GENOMIC DNA]</scope>
    <source>
        <strain evidence="9 10">EXF-2000</strain>
    </source>
</reference>
<dbReference type="Proteomes" id="UP000194280">
    <property type="component" value="Unassembled WGS sequence"/>
</dbReference>
<dbReference type="GO" id="GO:0009251">
    <property type="term" value="P:glucan catabolic process"/>
    <property type="evidence" value="ECO:0007669"/>
    <property type="project" value="TreeGrafter"/>
</dbReference>
<dbReference type="GO" id="GO:0008810">
    <property type="term" value="F:cellulase activity"/>
    <property type="evidence" value="ECO:0007669"/>
    <property type="project" value="UniProtKB-EC"/>
</dbReference>
<keyword evidence="7" id="KW-0732">Signal</keyword>
<protein>
    <recommendedName>
        <fullName evidence="3">cellulase</fullName>
        <ecNumber evidence="3">3.2.1.4</ecNumber>
    </recommendedName>
</protein>
<keyword evidence="10" id="KW-1185">Reference proteome</keyword>
<feature type="signal peptide" evidence="7">
    <location>
        <begin position="1"/>
        <end position="19"/>
    </location>
</feature>
<dbReference type="AlphaFoldDB" id="A0A1Z5TSZ4"/>
<comment type="catalytic activity">
    <reaction evidence="1">
        <text>Endohydrolysis of (1-&gt;4)-beta-D-glucosidic linkages in cellulose, lichenin and cereal beta-D-glucans.</text>
        <dbReference type="EC" id="3.2.1.4"/>
    </reaction>
</comment>
<proteinExistence type="inferred from homology"/>
<dbReference type="InterPro" id="IPR017853">
    <property type="entry name" value="GH"/>
</dbReference>
<evidence type="ECO:0000256" key="3">
    <source>
        <dbReference type="ARBA" id="ARBA00012601"/>
    </source>
</evidence>
<dbReference type="Gene3D" id="3.20.20.80">
    <property type="entry name" value="Glycosidases"/>
    <property type="match status" value="1"/>
</dbReference>
<dbReference type="OrthoDB" id="5823761at2759"/>
<dbReference type="PANTHER" id="PTHR34142:SF1">
    <property type="entry name" value="GLYCOSIDE HYDROLASE FAMILY 5 DOMAIN-CONTAINING PROTEIN"/>
    <property type="match status" value="1"/>
</dbReference>
<evidence type="ECO:0000256" key="5">
    <source>
        <dbReference type="ARBA" id="ARBA00023295"/>
    </source>
</evidence>
<dbReference type="VEuPathDB" id="FungiDB:BTJ68_00931"/>
<dbReference type="SUPFAM" id="SSF51445">
    <property type="entry name" value="(Trans)glycosidases"/>
    <property type="match status" value="1"/>
</dbReference>
<feature type="domain" description="Glycoside hydrolase family 5" evidence="8">
    <location>
        <begin position="58"/>
        <end position="329"/>
    </location>
</feature>
<comment type="similarity">
    <text evidence="2 6">Belongs to the glycosyl hydrolase 5 (cellulase A) family.</text>
</comment>
<evidence type="ECO:0000256" key="6">
    <source>
        <dbReference type="RuleBase" id="RU361153"/>
    </source>
</evidence>
<evidence type="ECO:0000259" key="8">
    <source>
        <dbReference type="Pfam" id="PF00150"/>
    </source>
</evidence>
<evidence type="ECO:0000313" key="10">
    <source>
        <dbReference type="Proteomes" id="UP000194280"/>
    </source>
</evidence>
<sequence>MNWTRISVLFASIASFTQANIYYAGINEAGAADLALVDHVLVATNQSLPTGSERSLIINETTIDYFIDHGVNTFRLAFRMEAMAPVQTGLGGPLNDTFFDMYNSAVEYMSRRGAYVIVDAHNYMRYGSLNSTGTDGGSTIGNNSDPKAATSEQFGHFWRQLASRHIYNPNVIFGINNEPHDMPTAMILRNNQAAIDGIRAAGASQLILAPGNGYTGAQVWTNASVSNNGISPQYAPSSAYLGELWDPIDNFAYDIHVYFDYDNSASHAQCVHGVNQLYDATRWLQQQKASGFLSEFGGGDNAHCLSVLNNTISYLESNSEWIGWAIWGAGPLLGPAYFENIEPGEGMEFNTTWLQLLEPRIKSSNYLKRFGISNKGG</sequence>
<dbReference type="Pfam" id="PF00150">
    <property type="entry name" value="Cellulase"/>
    <property type="match status" value="1"/>
</dbReference>
<evidence type="ECO:0000313" key="9">
    <source>
        <dbReference type="EMBL" id="OTA39126.1"/>
    </source>
</evidence>
<dbReference type="EMBL" id="MUNK01000005">
    <property type="protein sequence ID" value="OTA39126.1"/>
    <property type="molecule type" value="Genomic_DNA"/>
</dbReference>
<name>A0A1Z5TSZ4_HORWE</name>
<organism evidence="9 10">
    <name type="scientific">Hortaea werneckii EXF-2000</name>
    <dbReference type="NCBI Taxonomy" id="1157616"/>
    <lineage>
        <taxon>Eukaryota</taxon>
        <taxon>Fungi</taxon>
        <taxon>Dikarya</taxon>
        <taxon>Ascomycota</taxon>
        <taxon>Pezizomycotina</taxon>
        <taxon>Dothideomycetes</taxon>
        <taxon>Dothideomycetidae</taxon>
        <taxon>Mycosphaerellales</taxon>
        <taxon>Teratosphaeriaceae</taxon>
        <taxon>Hortaea</taxon>
    </lineage>
</organism>
<dbReference type="EC" id="3.2.1.4" evidence="3"/>
<dbReference type="STRING" id="1157616.A0A1Z5TSZ4"/>
<gene>
    <name evidence="9" type="ORF">BTJ68_00931</name>
</gene>
<dbReference type="PANTHER" id="PTHR34142">
    <property type="entry name" value="ENDO-BETA-1,4-GLUCANASE A"/>
    <property type="match status" value="1"/>
</dbReference>
<evidence type="ECO:0000256" key="2">
    <source>
        <dbReference type="ARBA" id="ARBA00005641"/>
    </source>
</evidence>